<evidence type="ECO:0000256" key="3">
    <source>
        <dbReference type="PROSITE-ProRule" id="PRU00221"/>
    </source>
</evidence>
<dbReference type="RefSeq" id="WP_132318774.1">
    <property type="nucleotide sequence ID" value="NZ_FWZT01000008.1"/>
</dbReference>
<dbReference type="EMBL" id="FWZT01000008">
    <property type="protein sequence ID" value="SMF27035.1"/>
    <property type="molecule type" value="Genomic_DNA"/>
</dbReference>
<dbReference type="Proteomes" id="UP000192907">
    <property type="component" value="Unassembled WGS sequence"/>
</dbReference>
<sequence length="1051" mass="118849">MKPLLIKFLLSAFTFGCIEASNSHNLSQLECGAGFQEGQHYIKVLSPNSEDLSSKELEIIDPASGRRLEDKQMTEHACLMASKKDLIIRNRLNPWAIRLESGDPPKKLLMKITEESGLQLRCPEPPTVNGGFTTQDLLNTDNLNRDDNILLHYKTISPNSNSSSLTLTLDQSHSKRLVDQYEHPQQLIIEVKAHDLLLGTVKKNSCTIQLDTQIPIPQITYEQGELVNFRGAKFHKINQAESLTIVDGSVKGIDDIKSIEFCAETFLTADQLKLAQDKAMADPTCEQDKIQKTSAFNPQFALRKEGYWLIRYRAIDQAKNISSWQKPYSLLFEQSIQFERLSKFRDQHRINGSLVSHKGPLQLIQDTVFAFNILDNELPTDFEKERAKQILLEASLHIYSKMPEYVELHNEKVSPCIGKLNLSPDGGTLISQTGDGFLLRWDVRTGLPLGEPVSIFGSNRSVIEPEWMCSSLPKAAISPDNRLIAFRISGKFALWDLNRFHAITPAHPWKDIEGHQISFLPDSKTLISLGPFRDTVEILSLESQELTPISLGIHEENLSIIYPHLIDPDTLMIVHNDGRIFYWNTKTHKLFEDSQKLPGSGTFGMIQSVLIRSSKKTALISSKDRTWEFPLPGNEDPLRTFKQFVTLDQHATNSSETMLAGVNENNKIELRRLHNESLVGPTLNQPHLDVEEILFDNNAETMFLRGDRNQLSFWKKPPQLGNTVNNDLKFYHPLDYTEMVVSKKGDRLYTSNTLGQIYKWNPQTRELLETIEIPGCKSIVKGLAISPDGRKLAFGCYQIGKVWVADISGKVNFEVLLEGFQSDVHALAFMDDQTLLVGGDNLEIWKIVPEKRFKRKIDEFKAMKFALFENGSKIVGHNRADIALWDLSNPLKGASSFKGIAKDAHAVAIGERHGLFALGKVSAPGREGHIYLYSIESGKSEGIIEGHQDAISDLLFLDNGLLVSASYDSTIKVWNVKNRLELFKFDKHSDYVTDLYPDPIDPLGFYSASWDGTVRRWSLDAREILNQICQRIVPYLNRDLEFMEVAKETCE</sequence>
<dbReference type="AlphaFoldDB" id="A0A1Y6BSI8"/>
<dbReference type="SMART" id="SM00320">
    <property type="entry name" value="WD40"/>
    <property type="match status" value="5"/>
</dbReference>
<dbReference type="SUPFAM" id="SSF50998">
    <property type="entry name" value="Quinoprotein alcohol dehydrogenase-like"/>
    <property type="match status" value="1"/>
</dbReference>
<dbReference type="Pfam" id="PF00400">
    <property type="entry name" value="WD40"/>
    <property type="match status" value="2"/>
</dbReference>
<protein>
    <submittedName>
        <fullName evidence="4">WD40 repeat</fullName>
    </submittedName>
</protein>
<dbReference type="InterPro" id="IPR015943">
    <property type="entry name" value="WD40/YVTN_repeat-like_dom_sf"/>
</dbReference>
<dbReference type="STRING" id="1513793.SAMN06296036_108190"/>
<proteinExistence type="predicted"/>
<evidence type="ECO:0000256" key="2">
    <source>
        <dbReference type="ARBA" id="ARBA00022737"/>
    </source>
</evidence>
<dbReference type="InterPro" id="IPR011047">
    <property type="entry name" value="Quinoprotein_ADH-like_sf"/>
</dbReference>
<evidence type="ECO:0000313" key="4">
    <source>
        <dbReference type="EMBL" id="SMF27035.1"/>
    </source>
</evidence>
<evidence type="ECO:0000313" key="5">
    <source>
        <dbReference type="Proteomes" id="UP000192907"/>
    </source>
</evidence>
<keyword evidence="5" id="KW-1185">Reference proteome</keyword>
<dbReference type="PANTHER" id="PTHR22847">
    <property type="entry name" value="WD40 REPEAT PROTEIN"/>
    <property type="match status" value="1"/>
</dbReference>
<name>A0A1Y6BSI8_9BACT</name>
<accession>A0A1Y6BSI8</accession>
<dbReference type="InterPro" id="IPR019775">
    <property type="entry name" value="WD40_repeat_CS"/>
</dbReference>
<dbReference type="PROSITE" id="PS00678">
    <property type="entry name" value="WD_REPEATS_1"/>
    <property type="match status" value="1"/>
</dbReference>
<dbReference type="PANTHER" id="PTHR22847:SF637">
    <property type="entry name" value="WD REPEAT DOMAIN 5B"/>
    <property type="match status" value="1"/>
</dbReference>
<dbReference type="Gene3D" id="2.130.10.10">
    <property type="entry name" value="YVTN repeat-like/Quinoprotein amine dehydrogenase"/>
    <property type="match status" value="3"/>
</dbReference>
<gene>
    <name evidence="4" type="ORF">SAMN06296036_108190</name>
</gene>
<reference evidence="5" key="1">
    <citation type="submission" date="2017-04" db="EMBL/GenBank/DDBJ databases">
        <authorList>
            <person name="Varghese N."/>
            <person name="Submissions S."/>
        </authorList>
    </citation>
    <scope>NUCLEOTIDE SEQUENCE [LARGE SCALE GENOMIC DNA]</scope>
    <source>
        <strain evidence="5">RKEM611</strain>
    </source>
</reference>
<dbReference type="PROSITE" id="PS50294">
    <property type="entry name" value="WD_REPEATS_REGION"/>
    <property type="match status" value="1"/>
</dbReference>
<keyword evidence="1 3" id="KW-0853">WD repeat</keyword>
<feature type="repeat" description="WD" evidence="3">
    <location>
        <begin position="944"/>
        <end position="984"/>
    </location>
</feature>
<dbReference type="SUPFAM" id="SSF82171">
    <property type="entry name" value="DPP6 N-terminal domain-like"/>
    <property type="match status" value="1"/>
</dbReference>
<keyword evidence="2" id="KW-0677">Repeat</keyword>
<organism evidence="4 5">
    <name type="scientific">Pseudobacteriovorax antillogorgiicola</name>
    <dbReference type="NCBI Taxonomy" id="1513793"/>
    <lineage>
        <taxon>Bacteria</taxon>
        <taxon>Pseudomonadati</taxon>
        <taxon>Bdellovibrionota</taxon>
        <taxon>Oligoflexia</taxon>
        <taxon>Oligoflexales</taxon>
        <taxon>Pseudobacteriovoracaceae</taxon>
        <taxon>Pseudobacteriovorax</taxon>
    </lineage>
</organism>
<dbReference type="PROSITE" id="PS50082">
    <property type="entry name" value="WD_REPEATS_2"/>
    <property type="match status" value="1"/>
</dbReference>
<dbReference type="InterPro" id="IPR001680">
    <property type="entry name" value="WD40_rpt"/>
</dbReference>
<evidence type="ECO:0000256" key="1">
    <source>
        <dbReference type="ARBA" id="ARBA00022574"/>
    </source>
</evidence>
<dbReference type="OrthoDB" id="135039at2"/>